<proteinExistence type="predicted"/>
<dbReference type="InterPro" id="IPR041127">
    <property type="entry name" value="PET_hydrolase/cutinase-like"/>
</dbReference>
<evidence type="ECO:0000313" key="2">
    <source>
        <dbReference type="EMBL" id="WXB12626.1"/>
    </source>
</evidence>
<dbReference type="EMBL" id="CP089984">
    <property type="protein sequence ID" value="WXB12626.1"/>
    <property type="molecule type" value="Genomic_DNA"/>
</dbReference>
<sequence length="284" mass="29824">MERATVKDGAGAAKYELFYPSGTAGGTVRHPILAWGNGTDATVAEYSRLLAQMASWGFAVIASTSANTGTGQEMLASVDWLVAANDDPASAFYGTLDPTKIGVFGHSQGAGGSMRAFALANEPGSGHRPMSTLVPIELPAQKWICVGNSDPECKARHWFDGAAIRSGSVFFVNGSRDSLISPSTQAPGTEGQQSMAAFFDAVPDAVPKARATLAGADHNDIQDACKILCSVPQAEYFGYLVAWMRYRLMDDPIASLAFAGPDAELVRNAGWENATVSGLGVKPD</sequence>
<evidence type="ECO:0000313" key="3">
    <source>
        <dbReference type="Proteomes" id="UP001370348"/>
    </source>
</evidence>
<keyword evidence="3" id="KW-1185">Reference proteome</keyword>
<name>A0ABZ2LU00_9BACT</name>
<dbReference type="InterPro" id="IPR029058">
    <property type="entry name" value="AB_hydrolase_fold"/>
</dbReference>
<evidence type="ECO:0000259" key="1">
    <source>
        <dbReference type="Pfam" id="PF12740"/>
    </source>
</evidence>
<gene>
    <name evidence="2" type="ORF">LZC94_32850</name>
</gene>
<accession>A0ABZ2LU00</accession>
<dbReference type="Proteomes" id="UP001370348">
    <property type="component" value="Chromosome"/>
</dbReference>
<dbReference type="Pfam" id="PF12740">
    <property type="entry name" value="PETase"/>
    <property type="match status" value="1"/>
</dbReference>
<dbReference type="Gene3D" id="3.40.50.1820">
    <property type="entry name" value="alpha/beta hydrolase"/>
    <property type="match status" value="1"/>
</dbReference>
<protein>
    <recommendedName>
        <fullName evidence="1">PET hydrolase/cutinase-like domain-containing protein</fullName>
    </recommendedName>
</protein>
<dbReference type="RefSeq" id="WP_394822247.1">
    <property type="nucleotide sequence ID" value="NZ_CP089984.1"/>
</dbReference>
<feature type="domain" description="PET hydrolase/cutinase-like" evidence="1">
    <location>
        <begin position="8"/>
        <end position="116"/>
    </location>
</feature>
<organism evidence="2 3">
    <name type="scientific">Pendulispora albinea</name>
    <dbReference type="NCBI Taxonomy" id="2741071"/>
    <lineage>
        <taxon>Bacteria</taxon>
        <taxon>Pseudomonadati</taxon>
        <taxon>Myxococcota</taxon>
        <taxon>Myxococcia</taxon>
        <taxon>Myxococcales</taxon>
        <taxon>Sorangiineae</taxon>
        <taxon>Pendulisporaceae</taxon>
        <taxon>Pendulispora</taxon>
    </lineage>
</organism>
<dbReference type="SUPFAM" id="SSF53474">
    <property type="entry name" value="alpha/beta-Hydrolases"/>
    <property type="match status" value="1"/>
</dbReference>
<reference evidence="2 3" key="1">
    <citation type="submission" date="2021-12" db="EMBL/GenBank/DDBJ databases">
        <title>Discovery of the Pendulisporaceae a myxobacterial family with distinct sporulation behavior and unique specialized metabolism.</title>
        <authorList>
            <person name="Garcia R."/>
            <person name="Popoff A."/>
            <person name="Bader C.D."/>
            <person name="Loehr J."/>
            <person name="Walesch S."/>
            <person name="Walt C."/>
            <person name="Boldt J."/>
            <person name="Bunk B."/>
            <person name="Haeckl F.J.F.P.J."/>
            <person name="Gunesch A.P."/>
            <person name="Birkelbach J."/>
            <person name="Nuebel U."/>
            <person name="Pietschmann T."/>
            <person name="Bach T."/>
            <person name="Mueller R."/>
        </authorList>
    </citation>
    <scope>NUCLEOTIDE SEQUENCE [LARGE SCALE GENOMIC DNA]</scope>
    <source>
        <strain evidence="2 3">MSr11954</strain>
    </source>
</reference>